<accession>A0A9P8Q799</accession>
<dbReference type="OrthoDB" id="10604803at2759"/>
<dbReference type="Proteomes" id="UP000774326">
    <property type="component" value="Unassembled WGS sequence"/>
</dbReference>
<name>A0A9P8Q799_WICPI</name>
<evidence type="ECO:0000313" key="1">
    <source>
        <dbReference type="EMBL" id="KAH3684149.1"/>
    </source>
</evidence>
<organism evidence="1 2">
    <name type="scientific">Wickerhamomyces pijperi</name>
    <name type="common">Yeast</name>
    <name type="synonym">Pichia pijperi</name>
    <dbReference type="NCBI Taxonomy" id="599730"/>
    <lineage>
        <taxon>Eukaryota</taxon>
        <taxon>Fungi</taxon>
        <taxon>Dikarya</taxon>
        <taxon>Ascomycota</taxon>
        <taxon>Saccharomycotina</taxon>
        <taxon>Saccharomycetes</taxon>
        <taxon>Phaffomycetales</taxon>
        <taxon>Wickerhamomycetaceae</taxon>
        <taxon>Wickerhamomyces</taxon>
    </lineage>
</organism>
<comment type="caution">
    <text evidence="1">The sequence shown here is derived from an EMBL/GenBank/DDBJ whole genome shotgun (WGS) entry which is preliminary data.</text>
</comment>
<proteinExistence type="predicted"/>
<reference evidence="1" key="2">
    <citation type="submission" date="2021-01" db="EMBL/GenBank/DDBJ databases">
        <authorList>
            <person name="Schikora-Tamarit M.A."/>
        </authorList>
    </citation>
    <scope>NUCLEOTIDE SEQUENCE</scope>
    <source>
        <strain evidence="1">CBS2887</strain>
    </source>
</reference>
<sequence length="175" mass="19032">MELTLMAGLVLRKDGSPPLLAPGKVLSRRSSKSLSSPSLSIKSKEPASVIREELRNSRVPSISMFLETVNLLSRTSFGMSSGSILGGESVFQVSTTNDIFLTVNVTGLIAKARTSELTSNGSTWPDLSNKLQTLMVLSQEAEAKTEFSTPKDKQDTGPLWPDKVSTNWEVWTLQT</sequence>
<gene>
    <name evidence="1" type="ORF">WICPIJ_004879</name>
</gene>
<protein>
    <submittedName>
        <fullName evidence="1">Uncharacterized protein</fullName>
    </submittedName>
</protein>
<dbReference type="EMBL" id="JAEUBG010002687">
    <property type="protein sequence ID" value="KAH3684149.1"/>
    <property type="molecule type" value="Genomic_DNA"/>
</dbReference>
<evidence type="ECO:0000313" key="2">
    <source>
        <dbReference type="Proteomes" id="UP000774326"/>
    </source>
</evidence>
<reference evidence="1" key="1">
    <citation type="journal article" date="2021" name="Open Biol.">
        <title>Shared evolutionary footprints suggest mitochondrial oxidative damage underlies multiple complex I losses in fungi.</title>
        <authorList>
            <person name="Schikora-Tamarit M.A."/>
            <person name="Marcet-Houben M."/>
            <person name="Nosek J."/>
            <person name="Gabaldon T."/>
        </authorList>
    </citation>
    <scope>NUCLEOTIDE SEQUENCE</scope>
    <source>
        <strain evidence="1">CBS2887</strain>
    </source>
</reference>
<dbReference type="AlphaFoldDB" id="A0A9P8Q799"/>
<keyword evidence="2" id="KW-1185">Reference proteome</keyword>